<keyword evidence="1" id="KW-0238">DNA-binding</keyword>
<proteinExistence type="predicted"/>
<dbReference type="Proteomes" id="UP000592180">
    <property type="component" value="Unassembled WGS sequence"/>
</dbReference>
<evidence type="ECO:0000313" key="1">
    <source>
        <dbReference type="EMBL" id="MBB4807013.1"/>
    </source>
</evidence>
<evidence type="ECO:0000313" key="2">
    <source>
        <dbReference type="Proteomes" id="UP000592180"/>
    </source>
</evidence>
<reference evidence="1 2" key="1">
    <citation type="submission" date="2020-08" db="EMBL/GenBank/DDBJ databases">
        <title>Functional genomics of gut bacteria from endangered species of beetles.</title>
        <authorList>
            <person name="Carlos-Shanley C."/>
        </authorList>
    </citation>
    <scope>NUCLEOTIDE SEQUENCE [LARGE SCALE GENOMIC DNA]</scope>
    <source>
        <strain evidence="1 2">S00151</strain>
    </source>
</reference>
<dbReference type="EMBL" id="JACHLE010000002">
    <property type="protein sequence ID" value="MBB4807013.1"/>
    <property type="molecule type" value="Genomic_DNA"/>
</dbReference>
<dbReference type="GO" id="GO:0003677">
    <property type="term" value="F:DNA binding"/>
    <property type="evidence" value="ECO:0007669"/>
    <property type="project" value="UniProtKB-KW"/>
</dbReference>
<name>A0A840KHM9_9FLAO</name>
<comment type="caution">
    <text evidence="1">The sequence shown here is derived from an EMBL/GenBank/DDBJ whole genome shotgun (WGS) entry which is preliminary data.</text>
</comment>
<sequence length="72" mass="8401">MLSLFQQSREVNVQEIADHLGVGTRSANGLIKKWIEQNFIQIENPSKKTRTYTLDSNREQIILGRDDRKTDR</sequence>
<gene>
    <name evidence="1" type="ORF">HNP38_002309</name>
</gene>
<keyword evidence="2" id="KW-1185">Reference proteome</keyword>
<protein>
    <submittedName>
        <fullName evidence="1">DNA-binding transcriptional regulator LsrR (DeoR family)</fullName>
    </submittedName>
</protein>
<dbReference type="AlphaFoldDB" id="A0A840KHM9"/>
<accession>A0A840KHM9</accession>
<organism evidence="1 2">
    <name type="scientific">Chryseobacterium defluvii</name>
    <dbReference type="NCBI Taxonomy" id="160396"/>
    <lineage>
        <taxon>Bacteria</taxon>
        <taxon>Pseudomonadati</taxon>
        <taxon>Bacteroidota</taxon>
        <taxon>Flavobacteriia</taxon>
        <taxon>Flavobacteriales</taxon>
        <taxon>Weeksellaceae</taxon>
        <taxon>Chryseobacterium group</taxon>
        <taxon>Chryseobacterium</taxon>
    </lineage>
</organism>
<dbReference type="RefSeq" id="WP_184189506.1">
    <property type="nucleotide sequence ID" value="NZ_JACHLE010000002.1"/>
</dbReference>